<sequence length="251" mass="24520">MFGAVVAAFVFADADADGGVGGKGRWEEVEDAALVPPDGGGGEQVVFEAFGGGEEGVESEQCAEGMSEQGLFFGVDGVFGGKGGGEFAVEEGGEAVGLSVLAAFRFGGGFGQGRGVVEGALGQVADFAVGVADADDEAGGAASGHGVDEQGLCHAEGGGKEGVAVEDMEDGIALRGRVADSGGLDAVAAAGVLGADVGFFGLQQAGGLPVGGAWGHGGFGLCGLVVCFIGLAEVSDDLWAAPAVFLYVKHE</sequence>
<dbReference type="EMBL" id="ACDX02000015">
    <property type="protein sequence ID" value="EFC87766.1"/>
    <property type="molecule type" value="Genomic_DNA"/>
</dbReference>
<accession>D2ZYX4</accession>
<evidence type="ECO:0000313" key="2">
    <source>
        <dbReference type="Proteomes" id="UP000003344"/>
    </source>
</evidence>
<comment type="caution">
    <text evidence="1">The sequence shown here is derived from an EMBL/GenBank/DDBJ whole genome shotgun (WGS) entry which is preliminary data.</text>
</comment>
<proteinExistence type="predicted"/>
<gene>
    <name evidence="1" type="ORF">NEIMUCOT_05840</name>
</gene>
<dbReference type="AlphaFoldDB" id="D2ZYX4"/>
<dbReference type="Proteomes" id="UP000003344">
    <property type="component" value="Unassembled WGS sequence"/>
</dbReference>
<organism evidence="1 2">
    <name type="scientific">Neisseria mucosa (strain ATCC 25996 / DSM 4631 / NCTC 10774 / M26)</name>
    <dbReference type="NCBI Taxonomy" id="546266"/>
    <lineage>
        <taxon>Bacteria</taxon>
        <taxon>Pseudomonadati</taxon>
        <taxon>Pseudomonadota</taxon>
        <taxon>Betaproteobacteria</taxon>
        <taxon>Neisseriales</taxon>
        <taxon>Neisseriaceae</taxon>
        <taxon>Neisseria</taxon>
    </lineage>
</organism>
<reference evidence="1 2" key="1">
    <citation type="submission" date="2009-10" db="EMBL/GenBank/DDBJ databases">
        <authorList>
            <person name="Weinstock G."/>
            <person name="Sodergren E."/>
            <person name="Clifton S."/>
            <person name="Fulton L."/>
            <person name="Fulton B."/>
            <person name="Courtney L."/>
            <person name="Fronick C."/>
            <person name="Harrison M."/>
            <person name="Strong C."/>
            <person name="Farmer C."/>
            <person name="Delahaunty K."/>
            <person name="Markovic C."/>
            <person name="Hall O."/>
            <person name="Minx P."/>
            <person name="Tomlinson C."/>
            <person name="Mitreva M."/>
            <person name="Nelson J."/>
            <person name="Hou S."/>
            <person name="Wollam A."/>
            <person name="Pepin K.H."/>
            <person name="Johnson M."/>
            <person name="Bhonagiri V."/>
            <person name="Nash W.E."/>
            <person name="Warren W."/>
            <person name="Chinwalla A."/>
            <person name="Mardis E.R."/>
            <person name="Wilson R.K."/>
        </authorList>
    </citation>
    <scope>NUCLEOTIDE SEQUENCE [LARGE SCALE GENOMIC DNA]</scope>
    <source>
        <strain evidence="2">ATCC 25996 / DSM 4631 / NCTC 10774 / M26</strain>
    </source>
</reference>
<protein>
    <submittedName>
        <fullName evidence="1">Uncharacterized protein</fullName>
    </submittedName>
</protein>
<name>D2ZYX4_NEIM2</name>
<evidence type="ECO:0000313" key="1">
    <source>
        <dbReference type="EMBL" id="EFC87766.1"/>
    </source>
</evidence>